<dbReference type="GO" id="GO:0000156">
    <property type="term" value="F:phosphorelay response regulator activity"/>
    <property type="evidence" value="ECO:0007669"/>
    <property type="project" value="InterPro"/>
</dbReference>
<proteinExistence type="predicted"/>
<evidence type="ECO:0000313" key="2">
    <source>
        <dbReference type="EMBL" id="KJQ59616.1"/>
    </source>
</evidence>
<comment type="caution">
    <text evidence="2">The sequence shown here is derived from an EMBL/GenBank/DDBJ whole genome shotgun (WGS) entry which is preliminary data.</text>
</comment>
<name>A0AAW3H985_STRGN</name>
<dbReference type="Gene3D" id="2.40.50.1020">
    <property type="entry name" value="LytTr DNA-binding domain"/>
    <property type="match status" value="1"/>
</dbReference>
<evidence type="ECO:0000259" key="1">
    <source>
        <dbReference type="PROSITE" id="PS50930"/>
    </source>
</evidence>
<dbReference type="Pfam" id="PF04397">
    <property type="entry name" value="LytTR"/>
    <property type="match status" value="1"/>
</dbReference>
<sequence length="115" mass="13230">MEEYILHKGTAVMKIPLSKIYYVTMHPIKSHTAVFVTIDGEFEKAITLSKLEELSTGSLIRCHRKFLVNKSKIVGLDYETRTIMFADKRISDINCSRRCFAFLKKEWINAKGEVG</sequence>
<dbReference type="PANTHER" id="PTHR37299">
    <property type="entry name" value="TRANSCRIPTIONAL REGULATOR-RELATED"/>
    <property type="match status" value="1"/>
</dbReference>
<accession>A0AAW3H985</accession>
<dbReference type="AlphaFoldDB" id="A0AAW3H985"/>
<dbReference type="Proteomes" id="UP000033658">
    <property type="component" value="Unassembled WGS sequence"/>
</dbReference>
<dbReference type="PROSITE" id="PS50930">
    <property type="entry name" value="HTH_LYTTR"/>
    <property type="match status" value="1"/>
</dbReference>
<dbReference type="EMBL" id="JYGL01000001">
    <property type="protein sequence ID" value="KJQ59616.1"/>
    <property type="molecule type" value="Genomic_DNA"/>
</dbReference>
<dbReference type="RefSeq" id="WP_045504689.1">
    <property type="nucleotide sequence ID" value="NZ_JYGL01000001.1"/>
</dbReference>
<dbReference type="SMART" id="SM00850">
    <property type="entry name" value="LytTR"/>
    <property type="match status" value="1"/>
</dbReference>
<protein>
    <submittedName>
        <fullName evidence="2">Regulatory protein BlpS</fullName>
    </submittedName>
</protein>
<reference evidence="2 3" key="1">
    <citation type="submission" date="2015-02" db="EMBL/GenBank/DDBJ databases">
        <title>Evolution of amylase-binding proteins of oral streptococcal species.</title>
        <authorList>
            <person name="Haase E.M."/>
        </authorList>
    </citation>
    <scope>NUCLEOTIDE SEQUENCE [LARGE SCALE GENOMIC DNA]</scope>
    <source>
        <strain evidence="2 3">G9B</strain>
    </source>
</reference>
<dbReference type="GO" id="GO:0003677">
    <property type="term" value="F:DNA binding"/>
    <property type="evidence" value="ECO:0007669"/>
    <property type="project" value="InterPro"/>
</dbReference>
<feature type="domain" description="HTH LytTR-type" evidence="1">
    <location>
        <begin position="8"/>
        <end position="109"/>
    </location>
</feature>
<organism evidence="2 3">
    <name type="scientific">Streptococcus gordonii</name>
    <dbReference type="NCBI Taxonomy" id="1302"/>
    <lineage>
        <taxon>Bacteria</taxon>
        <taxon>Bacillati</taxon>
        <taxon>Bacillota</taxon>
        <taxon>Bacilli</taxon>
        <taxon>Lactobacillales</taxon>
        <taxon>Streptococcaceae</taxon>
        <taxon>Streptococcus</taxon>
    </lineage>
</organism>
<dbReference type="InterPro" id="IPR046947">
    <property type="entry name" value="LytR-like"/>
</dbReference>
<evidence type="ECO:0000313" key="3">
    <source>
        <dbReference type="Proteomes" id="UP000033658"/>
    </source>
</evidence>
<dbReference type="InterPro" id="IPR007492">
    <property type="entry name" value="LytTR_DNA-bd_dom"/>
</dbReference>
<gene>
    <name evidence="2" type="primary">blpS</name>
    <name evidence="2" type="ORF">TZ86_01487</name>
</gene>
<dbReference type="PANTHER" id="PTHR37299:SF1">
    <property type="entry name" value="STAGE 0 SPORULATION PROTEIN A HOMOLOG"/>
    <property type="match status" value="1"/>
</dbReference>